<dbReference type="Gene3D" id="2.60.40.10">
    <property type="entry name" value="Immunoglobulins"/>
    <property type="match status" value="2"/>
</dbReference>
<accession>A0A9N7VD54</accession>
<keyword evidence="4" id="KW-1185">Reference proteome</keyword>
<dbReference type="GO" id="GO:0004904">
    <property type="term" value="F:interferon receptor activity"/>
    <property type="evidence" value="ECO:0007669"/>
    <property type="project" value="TreeGrafter"/>
</dbReference>
<gene>
    <name evidence="3" type="ORF">PLEPLA_LOCUS35024</name>
</gene>
<dbReference type="Pfam" id="PF01108">
    <property type="entry name" value="Tissue_fac"/>
    <property type="match status" value="1"/>
</dbReference>
<name>A0A9N7VD54_PLEPL</name>
<feature type="signal peptide" evidence="1">
    <location>
        <begin position="1"/>
        <end position="20"/>
    </location>
</feature>
<feature type="domain" description="Fibronectin type-III" evidence="2">
    <location>
        <begin position="141"/>
        <end position="246"/>
    </location>
</feature>
<evidence type="ECO:0000313" key="3">
    <source>
        <dbReference type="EMBL" id="CAB1447330.1"/>
    </source>
</evidence>
<dbReference type="Proteomes" id="UP001153269">
    <property type="component" value="Unassembled WGS sequence"/>
</dbReference>
<dbReference type="InterPro" id="IPR050650">
    <property type="entry name" value="Type-II_Cytokine-TF_Rcpt"/>
</dbReference>
<dbReference type="InterPro" id="IPR036116">
    <property type="entry name" value="FN3_sf"/>
</dbReference>
<dbReference type="PROSITE" id="PS50853">
    <property type="entry name" value="FN3"/>
    <property type="match status" value="1"/>
</dbReference>
<dbReference type="InterPro" id="IPR015373">
    <property type="entry name" value="Interferon/interleukin_rcp_dom"/>
</dbReference>
<dbReference type="PANTHER" id="PTHR20859:SF85">
    <property type="entry name" value="INTERFERON ALPHA_BETA RECEPTOR 1 ISOFORM X1"/>
    <property type="match status" value="1"/>
</dbReference>
<dbReference type="GO" id="GO:0005886">
    <property type="term" value="C:plasma membrane"/>
    <property type="evidence" value="ECO:0007669"/>
    <property type="project" value="TreeGrafter"/>
</dbReference>
<reference evidence="3" key="1">
    <citation type="submission" date="2020-03" db="EMBL/GenBank/DDBJ databases">
        <authorList>
            <person name="Weist P."/>
        </authorList>
    </citation>
    <scope>NUCLEOTIDE SEQUENCE</scope>
</reference>
<evidence type="ECO:0000259" key="2">
    <source>
        <dbReference type="PROSITE" id="PS50853"/>
    </source>
</evidence>
<dbReference type="Pfam" id="PF09294">
    <property type="entry name" value="Interfer-bind"/>
    <property type="match status" value="1"/>
</dbReference>
<sequence length="374" mass="41768">MSSALYVGLLLVCLQKSVEINCIAVTTLAAVGPELAPPRDLIMITLNTNYALSWDWDRDQSHADSHAVTFTTQYVGKYKLESKKTSPNWSTACEEKSHRSCDLTMLGLHYLGIYMLRVRANADRHHSKWVQLEFCPDKDAALGPPDKVDLVPAGSDLDVFISEPLTSINTSMKEHLSQMYYNILYWEHSEDSKALRTQTLSSEAKLVTLPGLKAWTLYCVSIQSCNNFYNKSSSFTSPQCMQTEGVLLGLVKTRWRPLHLDGAVPHPLGMSRDEDTVRARHWENSTDQVSHYCGLGKQGVCYSVTDTASPPPAGVTTYWGVHVPLNLHPIQCKHVLIHHHHRRVVISIVLSFLSFSLTASASPSPVQHPQNSWG</sequence>
<dbReference type="AlphaFoldDB" id="A0A9N7VD54"/>
<dbReference type="EMBL" id="CADEAL010003943">
    <property type="protein sequence ID" value="CAB1447330.1"/>
    <property type="molecule type" value="Genomic_DNA"/>
</dbReference>
<dbReference type="PANTHER" id="PTHR20859">
    <property type="entry name" value="INTERFERON/INTERLEUKIN RECEPTOR"/>
    <property type="match status" value="1"/>
</dbReference>
<feature type="chain" id="PRO_5040357905" description="Fibronectin type-III domain-containing protein" evidence="1">
    <location>
        <begin position="21"/>
        <end position="374"/>
    </location>
</feature>
<organism evidence="3 4">
    <name type="scientific">Pleuronectes platessa</name>
    <name type="common">European plaice</name>
    <dbReference type="NCBI Taxonomy" id="8262"/>
    <lineage>
        <taxon>Eukaryota</taxon>
        <taxon>Metazoa</taxon>
        <taxon>Chordata</taxon>
        <taxon>Craniata</taxon>
        <taxon>Vertebrata</taxon>
        <taxon>Euteleostomi</taxon>
        <taxon>Actinopterygii</taxon>
        <taxon>Neopterygii</taxon>
        <taxon>Teleostei</taxon>
        <taxon>Neoteleostei</taxon>
        <taxon>Acanthomorphata</taxon>
        <taxon>Carangaria</taxon>
        <taxon>Pleuronectiformes</taxon>
        <taxon>Pleuronectoidei</taxon>
        <taxon>Pleuronectidae</taxon>
        <taxon>Pleuronectes</taxon>
    </lineage>
</organism>
<keyword evidence="1" id="KW-0732">Signal</keyword>
<evidence type="ECO:0000256" key="1">
    <source>
        <dbReference type="SAM" id="SignalP"/>
    </source>
</evidence>
<dbReference type="SUPFAM" id="SSF49265">
    <property type="entry name" value="Fibronectin type III"/>
    <property type="match status" value="2"/>
</dbReference>
<evidence type="ECO:0000313" key="4">
    <source>
        <dbReference type="Proteomes" id="UP001153269"/>
    </source>
</evidence>
<comment type="caution">
    <text evidence="3">The sequence shown here is derived from an EMBL/GenBank/DDBJ whole genome shotgun (WGS) entry which is preliminary data.</text>
</comment>
<dbReference type="InterPro" id="IPR013783">
    <property type="entry name" value="Ig-like_fold"/>
</dbReference>
<proteinExistence type="predicted"/>
<protein>
    <recommendedName>
        <fullName evidence="2">Fibronectin type-III domain-containing protein</fullName>
    </recommendedName>
</protein>
<dbReference type="InterPro" id="IPR003961">
    <property type="entry name" value="FN3_dom"/>
</dbReference>